<reference evidence="2" key="1">
    <citation type="submission" date="2022-11" db="UniProtKB">
        <authorList>
            <consortium name="WormBaseParasite"/>
        </authorList>
    </citation>
    <scope>IDENTIFICATION</scope>
</reference>
<organism evidence="1 2">
    <name type="scientific">Panagrolaimus sp. PS1159</name>
    <dbReference type="NCBI Taxonomy" id="55785"/>
    <lineage>
        <taxon>Eukaryota</taxon>
        <taxon>Metazoa</taxon>
        <taxon>Ecdysozoa</taxon>
        <taxon>Nematoda</taxon>
        <taxon>Chromadorea</taxon>
        <taxon>Rhabditida</taxon>
        <taxon>Tylenchina</taxon>
        <taxon>Panagrolaimomorpha</taxon>
        <taxon>Panagrolaimoidea</taxon>
        <taxon>Panagrolaimidae</taxon>
        <taxon>Panagrolaimus</taxon>
    </lineage>
</organism>
<protein>
    <submittedName>
        <fullName evidence="2">Tubulin beta chain</fullName>
    </submittedName>
</protein>
<proteinExistence type="predicted"/>
<accession>A0AC35FMI4</accession>
<evidence type="ECO:0000313" key="2">
    <source>
        <dbReference type="WBParaSite" id="PS1159_v2.g18433.t1"/>
    </source>
</evidence>
<dbReference type="WBParaSite" id="PS1159_v2.g18433.t1">
    <property type="protein sequence ID" value="PS1159_v2.g18433.t1"/>
    <property type="gene ID" value="PS1159_v2.g18433"/>
</dbReference>
<name>A0AC35FMI4_9BILA</name>
<dbReference type="Proteomes" id="UP000887580">
    <property type="component" value="Unplaced"/>
</dbReference>
<evidence type="ECO:0000313" key="1">
    <source>
        <dbReference type="Proteomes" id="UP000887580"/>
    </source>
</evidence>
<sequence>MREIVHVQAGQCGNQIGSKFWEVISDEHGIQPDGTYQGETDLQLERIDVYYNEANSKKYVPRAVLVDLEPGTMDSIKGSPYGTLFRPDNFVFGQSGAGNNWAKGHYTEGAELVDSVLDVVRKEAEGCDCLQGFQLTHSLGGGTGSGMGTLLISKIREEYPDRIMSSFSVVPSPKVSDTVVEPYNATLSVHQLVENTDETFCIDNEALYDICFRTLKLQNPNYGDLNHLVSMTMSGVTTCLRFPAIFRGRMSMREVDDQMMAVQNKNSSYFVEWIPNNVKTAVCDIPPRGLKMSATFIGNSTAIQELFKRISEQFTAMFRRKAFLHWYTGEGMDEMEFTEAESNMNDLVSEYQQYQEATADEEGGEFEVDESSLANQEQELA</sequence>